<sequence length="354" mass="37278">MNLLAITLIVFASFFQGTFGLGMKHIAPLKWENWWLVHSFIAMIAFPIIWSLIVVPETFQIIAGTDTSVLMMAMMYGFLWGIGGILFGISVEYTGISITYGIVMGLAASVGSLIPLFQMEQLPSNINMVLAGVALLLVGVGITAIAGVKRDSVQNGGEEANDFDTLEDDADVLTLAEPKVAAPKKSIKVGVAIATACGVLSAALNVGFSNAAPVAASAVTNFGADPKDASLVAWVVVLIGAFIMNGGYALFKLVQNNSWSSFKVANSGNAYKWSILAGLFWFAALGVYGQGAALMGTLGPVIGWPILLGLALIISNVWGYRSGEWKGAKQPFNILLGGLAVLIVAVCLLGYANY</sequence>
<name>A0A3Q9FMY2_9BACT</name>
<proteinExistence type="predicted"/>
<protein>
    <submittedName>
        <fullName evidence="10">Rhamnose/proton symporter RhaT</fullName>
    </submittedName>
</protein>
<keyword evidence="7 9" id="KW-1133">Transmembrane helix</keyword>
<feature type="transmembrane region" description="Helical" evidence="9">
    <location>
        <begin position="301"/>
        <end position="320"/>
    </location>
</feature>
<accession>A0A3Q9FMY2</accession>
<keyword evidence="2" id="KW-1003">Cell membrane</keyword>
<organism evidence="10 11">
    <name type="scientific">Flammeovirga pectinis</name>
    <dbReference type="NCBI Taxonomy" id="2494373"/>
    <lineage>
        <taxon>Bacteria</taxon>
        <taxon>Pseudomonadati</taxon>
        <taxon>Bacteroidota</taxon>
        <taxon>Cytophagia</taxon>
        <taxon>Cytophagales</taxon>
        <taxon>Flammeovirgaceae</taxon>
        <taxon>Flammeovirga</taxon>
    </lineage>
</organism>
<evidence type="ECO:0000313" key="11">
    <source>
        <dbReference type="Proteomes" id="UP000267268"/>
    </source>
</evidence>
<feature type="transmembrane region" description="Helical" evidence="9">
    <location>
        <begin position="231"/>
        <end position="251"/>
    </location>
</feature>
<dbReference type="OrthoDB" id="9790043at2"/>
<keyword evidence="11" id="KW-1185">Reference proteome</keyword>
<dbReference type="KEGG" id="fll:EI427_16825"/>
<dbReference type="Pfam" id="PF06379">
    <property type="entry name" value="RhaT"/>
    <property type="match status" value="2"/>
</dbReference>
<evidence type="ECO:0000256" key="8">
    <source>
        <dbReference type="ARBA" id="ARBA00023136"/>
    </source>
</evidence>
<keyword evidence="8 9" id="KW-0472">Membrane</keyword>
<evidence type="ECO:0000256" key="6">
    <source>
        <dbReference type="ARBA" id="ARBA00022847"/>
    </source>
</evidence>
<keyword evidence="5 9" id="KW-0812">Transmembrane</keyword>
<feature type="transmembrane region" description="Helical" evidence="9">
    <location>
        <begin position="129"/>
        <end position="148"/>
    </location>
</feature>
<evidence type="ECO:0000256" key="5">
    <source>
        <dbReference type="ARBA" id="ARBA00022692"/>
    </source>
</evidence>
<evidence type="ECO:0000256" key="9">
    <source>
        <dbReference type="SAM" id="Phobius"/>
    </source>
</evidence>
<evidence type="ECO:0000256" key="1">
    <source>
        <dbReference type="ARBA" id="ARBA00022448"/>
    </source>
</evidence>
<evidence type="ECO:0000256" key="2">
    <source>
        <dbReference type="ARBA" id="ARBA00022475"/>
    </source>
</evidence>
<dbReference type="Proteomes" id="UP000267268">
    <property type="component" value="Chromosome 1"/>
</dbReference>
<feature type="transmembrane region" description="Helical" evidence="9">
    <location>
        <begin position="67"/>
        <end position="89"/>
    </location>
</feature>
<keyword evidence="4" id="KW-0762">Sugar transport</keyword>
<keyword evidence="3" id="KW-0997">Cell inner membrane</keyword>
<evidence type="ECO:0000256" key="4">
    <source>
        <dbReference type="ARBA" id="ARBA00022597"/>
    </source>
</evidence>
<feature type="transmembrane region" description="Helical" evidence="9">
    <location>
        <begin position="271"/>
        <end position="289"/>
    </location>
</feature>
<feature type="transmembrane region" description="Helical" evidence="9">
    <location>
        <begin position="36"/>
        <end position="55"/>
    </location>
</feature>
<dbReference type="GO" id="GO:0015153">
    <property type="term" value="F:rhamnose transmembrane transporter activity"/>
    <property type="evidence" value="ECO:0007669"/>
    <property type="project" value="InterPro"/>
</dbReference>
<evidence type="ECO:0000256" key="3">
    <source>
        <dbReference type="ARBA" id="ARBA00022519"/>
    </source>
</evidence>
<dbReference type="GO" id="GO:0015293">
    <property type="term" value="F:symporter activity"/>
    <property type="evidence" value="ECO:0007669"/>
    <property type="project" value="UniProtKB-KW"/>
</dbReference>
<dbReference type="AlphaFoldDB" id="A0A3Q9FMY2"/>
<gene>
    <name evidence="10" type="ORF">EI427_16825</name>
</gene>
<dbReference type="RefSeq" id="WP_126616918.1">
    <property type="nucleotide sequence ID" value="NZ_CP034562.1"/>
</dbReference>
<feature type="transmembrane region" description="Helical" evidence="9">
    <location>
        <begin position="332"/>
        <end position="352"/>
    </location>
</feature>
<feature type="transmembrane region" description="Helical" evidence="9">
    <location>
        <begin position="95"/>
        <end position="117"/>
    </location>
</feature>
<keyword evidence="6" id="KW-0769">Symport</keyword>
<dbReference type="GO" id="GO:0016020">
    <property type="term" value="C:membrane"/>
    <property type="evidence" value="ECO:0007669"/>
    <property type="project" value="InterPro"/>
</dbReference>
<dbReference type="EMBL" id="CP034562">
    <property type="protein sequence ID" value="AZQ63829.1"/>
    <property type="molecule type" value="Genomic_DNA"/>
</dbReference>
<evidence type="ECO:0000313" key="10">
    <source>
        <dbReference type="EMBL" id="AZQ63829.1"/>
    </source>
</evidence>
<dbReference type="InterPro" id="IPR004673">
    <property type="entry name" value="L-rhamnose-proton_sym_RhaT"/>
</dbReference>
<keyword evidence="1" id="KW-0813">Transport</keyword>
<evidence type="ECO:0000256" key="7">
    <source>
        <dbReference type="ARBA" id="ARBA00022989"/>
    </source>
</evidence>
<reference evidence="10 11" key="1">
    <citation type="submission" date="2018-12" db="EMBL/GenBank/DDBJ databases">
        <title>Flammeovirga pectinis sp. nov., isolated from the gut of the Korean scallop, Patinopecten yessoensis.</title>
        <authorList>
            <person name="Bae J.-W."/>
            <person name="Jeong Y.-S."/>
            <person name="Kang W."/>
        </authorList>
    </citation>
    <scope>NUCLEOTIDE SEQUENCE [LARGE SCALE GENOMIC DNA]</scope>
    <source>
        <strain evidence="10 11">L12M1</strain>
    </source>
</reference>